<organism evidence="2">
    <name type="scientific">marine metagenome</name>
    <dbReference type="NCBI Taxonomy" id="408172"/>
    <lineage>
        <taxon>unclassified sequences</taxon>
        <taxon>metagenomes</taxon>
        <taxon>ecological metagenomes</taxon>
    </lineage>
</organism>
<dbReference type="PROSITE" id="PS50853">
    <property type="entry name" value="FN3"/>
    <property type="match status" value="1"/>
</dbReference>
<dbReference type="AlphaFoldDB" id="A0A381SZR7"/>
<evidence type="ECO:0000313" key="2">
    <source>
        <dbReference type="EMBL" id="SVA08801.1"/>
    </source>
</evidence>
<feature type="domain" description="Fibronectin type-III" evidence="1">
    <location>
        <begin position="355"/>
        <end position="448"/>
    </location>
</feature>
<protein>
    <recommendedName>
        <fullName evidence="1">Fibronectin type-III domain-containing protein</fullName>
    </recommendedName>
</protein>
<accession>A0A381SZR7</accession>
<dbReference type="InterPro" id="IPR003961">
    <property type="entry name" value="FN3_dom"/>
</dbReference>
<dbReference type="InterPro" id="IPR036116">
    <property type="entry name" value="FN3_sf"/>
</dbReference>
<sequence>VVILLLVLVTAVGCGKKGPPRAPIRIVPTEPTEFEARRLGAEVYLQFEVPATNTDDTAPADMDTVEIYSITLGPLPPGVSPLTDEEFIEAATLVATIEVRPPADLELAELTSPVGGPVPELPAQGATVVVREVLTTEMLSSADLSDVDRRFDIDKDNEDDAEVPVVTGLRWVETPAAFSFLPERPRRTYVAVGLTGDGDYGNMSTELRVRLDAAPNAPGPPEVSYTVDAATITWSPVPNAMRAVQAPALDLSALEAMAPDLPVLLESTPAIASAEPMTYNVYAYNPPGEVSAAGDVVMPVPVNAVPLETFELSDVNVEFGVERCYIVTAISTVDGDPIESEASSPTCAEFRDTFSPAAPRNLAAVGSVGAVSLIWEPNSEADLAGYLVLRGESPNGTLEPLMTVPLTETNYRDTTGTTGVTYVYAVVAVDGVAPPNLSELSNRVTESPQ</sequence>
<name>A0A381SZR7_9ZZZZ</name>
<feature type="non-terminal residue" evidence="2">
    <location>
        <position position="1"/>
    </location>
</feature>
<proteinExistence type="predicted"/>
<dbReference type="SUPFAM" id="SSF49265">
    <property type="entry name" value="Fibronectin type III"/>
    <property type="match status" value="1"/>
</dbReference>
<reference evidence="2" key="1">
    <citation type="submission" date="2018-05" db="EMBL/GenBank/DDBJ databases">
        <authorList>
            <person name="Lanie J.A."/>
            <person name="Ng W.-L."/>
            <person name="Kazmierczak K.M."/>
            <person name="Andrzejewski T.M."/>
            <person name="Davidsen T.M."/>
            <person name="Wayne K.J."/>
            <person name="Tettelin H."/>
            <person name="Glass J.I."/>
            <person name="Rusch D."/>
            <person name="Podicherti R."/>
            <person name="Tsui H.-C.T."/>
            <person name="Winkler M.E."/>
        </authorList>
    </citation>
    <scope>NUCLEOTIDE SEQUENCE</scope>
</reference>
<dbReference type="Gene3D" id="2.60.40.10">
    <property type="entry name" value="Immunoglobulins"/>
    <property type="match status" value="1"/>
</dbReference>
<dbReference type="EMBL" id="UINC01003731">
    <property type="protein sequence ID" value="SVA08801.1"/>
    <property type="molecule type" value="Genomic_DNA"/>
</dbReference>
<evidence type="ECO:0000259" key="1">
    <source>
        <dbReference type="PROSITE" id="PS50853"/>
    </source>
</evidence>
<dbReference type="InterPro" id="IPR013783">
    <property type="entry name" value="Ig-like_fold"/>
</dbReference>
<gene>
    <name evidence="2" type="ORF">METZ01_LOCUS61655</name>
</gene>